<dbReference type="PANTHER" id="PTHR12434">
    <property type="entry name" value="MEDIATOR OF RNA POLYMERASE II TRANSCRIPTION SUBUNIT 22"/>
    <property type="match status" value="1"/>
</dbReference>
<dbReference type="STRING" id="200361.A0A453MUX1"/>
<proteinExistence type="predicted"/>
<accession>A0A453MUX1</accession>
<reference evidence="5" key="3">
    <citation type="journal article" date="2017" name="Nature">
        <title>Genome sequence of the progenitor of the wheat D genome Aegilops tauschii.</title>
        <authorList>
            <person name="Luo M.C."/>
            <person name="Gu Y.Q."/>
            <person name="Puiu D."/>
            <person name="Wang H."/>
            <person name="Twardziok S.O."/>
            <person name="Deal K.R."/>
            <person name="Huo N."/>
            <person name="Zhu T."/>
            <person name="Wang L."/>
            <person name="Wang Y."/>
            <person name="McGuire P.E."/>
            <person name="Liu S."/>
            <person name="Long H."/>
            <person name="Ramasamy R.K."/>
            <person name="Rodriguez J.C."/>
            <person name="Van S.L."/>
            <person name="Yuan L."/>
            <person name="Wang Z."/>
            <person name="Xia Z."/>
            <person name="Xiao L."/>
            <person name="Anderson O.D."/>
            <person name="Ouyang S."/>
            <person name="Liang Y."/>
            <person name="Zimin A.V."/>
            <person name="Pertea G."/>
            <person name="Qi P."/>
            <person name="Bennetzen J.L."/>
            <person name="Dai X."/>
            <person name="Dawson M.W."/>
            <person name="Muller H.G."/>
            <person name="Kugler K."/>
            <person name="Rivarola-Duarte L."/>
            <person name="Spannagl M."/>
            <person name="Mayer K.F.X."/>
            <person name="Lu F.H."/>
            <person name="Bevan M.W."/>
            <person name="Leroy P."/>
            <person name="Li P."/>
            <person name="You F.M."/>
            <person name="Sun Q."/>
            <person name="Liu Z."/>
            <person name="Lyons E."/>
            <person name="Wicker T."/>
            <person name="Salzberg S.L."/>
            <person name="Devos K.M."/>
            <person name="Dvorak J."/>
        </authorList>
    </citation>
    <scope>NUCLEOTIDE SEQUENCE [LARGE SCALE GENOMIC DNA]</scope>
    <source>
        <strain evidence="5">cv. AL8/78</strain>
    </source>
</reference>
<protein>
    <submittedName>
        <fullName evidence="5">Uncharacterized protein</fullName>
    </submittedName>
</protein>
<reference evidence="6" key="2">
    <citation type="journal article" date="2017" name="Nat. Plants">
        <title>The Aegilops tauschii genome reveals multiple impacts of transposons.</title>
        <authorList>
            <person name="Zhao G."/>
            <person name="Zou C."/>
            <person name="Li K."/>
            <person name="Wang K."/>
            <person name="Li T."/>
            <person name="Gao L."/>
            <person name="Zhang X."/>
            <person name="Wang H."/>
            <person name="Yang Z."/>
            <person name="Liu X."/>
            <person name="Jiang W."/>
            <person name="Mao L."/>
            <person name="Kong X."/>
            <person name="Jiao Y."/>
            <person name="Jia J."/>
        </authorList>
    </citation>
    <scope>NUCLEOTIDE SEQUENCE [LARGE SCALE GENOMIC DNA]</scope>
    <source>
        <strain evidence="6">cv. AL8/78</strain>
    </source>
</reference>
<reference evidence="5" key="4">
    <citation type="submission" date="2019-03" db="UniProtKB">
        <authorList>
            <consortium name="EnsemblPlants"/>
        </authorList>
    </citation>
    <scope>IDENTIFICATION</scope>
</reference>
<sequence>VQPPAMSNPGVGAGGATATVAAAASQKQRALLQKADADVGSLVANLSALIDIARVNDPPVHNSHVAFQMDGVNGTFRGLSVETSVGT</sequence>
<dbReference type="Proteomes" id="UP000015105">
    <property type="component" value="Chromosome 6D"/>
</dbReference>
<organism evidence="5 6">
    <name type="scientific">Aegilops tauschii subsp. strangulata</name>
    <name type="common">Goatgrass</name>
    <dbReference type="NCBI Taxonomy" id="200361"/>
    <lineage>
        <taxon>Eukaryota</taxon>
        <taxon>Viridiplantae</taxon>
        <taxon>Streptophyta</taxon>
        <taxon>Embryophyta</taxon>
        <taxon>Tracheophyta</taxon>
        <taxon>Spermatophyta</taxon>
        <taxon>Magnoliopsida</taxon>
        <taxon>Liliopsida</taxon>
        <taxon>Poales</taxon>
        <taxon>Poaceae</taxon>
        <taxon>BOP clade</taxon>
        <taxon>Pooideae</taxon>
        <taxon>Triticodae</taxon>
        <taxon>Triticeae</taxon>
        <taxon>Triticinae</taxon>
        <taxon>Aegilops</taxon>
    </lineage>
</organism>
<keyword evidence="3" id="KW-0804">Transcription</keyword>
<keyword evidence="2" id="KW-0805">Transcription regulation</keyword>
<evidence type="ECO:0000256" key="3">
    <source>
        <dbReference type="ARBA" id="ARBA00023163"/>
    </source>
</evidence>
<dbReference type="GO" id="GO:0003712">
    <property type="term" value="F:transcription coregulator activity"/>
    <property type="evidence" value="ECO:0007669"/>
    <property type="project" value="InterPro"/>
</dbReference>
<dbReference type="AlphaFoldDB" id="A0A453MUX1"/>
<dbReference type="GO" id="GO:0016592">
    <property type="term" value="C:mediator complex"/>
    <property type="evidence" value="ECO:0007669"/>
    <property type="project" value="InterPro"/>
</dbReference>
<keyword evidence="6" id="KW-1185">Reference proteome</keyword>
<name>A0A453MUX1_AEGTS</name>
<dbReference type="PANTHER" id="PTHR12434:SF6">
    <property type="entry name" value="MEDIATOR OF RNA POLYMERASE II TRANSCRIPTION SUBUNIT 22"/>
    <property type="match status" value="1"/>
</dbReference>
<reference evidence="5" key="5">
    <citation type="journal article" date="2021" name="G3 (Bethesda)">
        <title>Aegilops tauschii genome assembly Aet v5.0 features greater sequence contiguity and improved annotation.</title>
        <authorList>
            <person name="Wang L."/>
            <person name="Zhu T."/>
            <person name="Rodriguez J.C."/>
            <person name="Deal K.R."/>
            <person name="Dubcovsky J."/>
            <person name="McGuire P.E."/>
            <person name="Lux T."/>
            <person name="Spannagl M."/>
            <person name="Mayer K.F.X."/>
            <person name="Baldrich P."/>
            <person name="Meyers B.C."/>
            <person name="Huo N."/>
            <person name="Gu Y.Q."/>
            <person name="Zhou H."/>
            <person name="Devos K.M."/>
            <person name="Bennetzen J.L."/>
            <person name="Unver T."/>
            <person name="Budak H."/>
            <person name="Gulick P.J."/>
            <person name="Galiba G."/>
            <person name="Kalapos B."/>
            <person name="Nelson D.R."/>
            <person name="Li P."/>
            <person name="You F.M."/>
            <person name="Luo M.C."/>
            <person name="Dvorak J."/>
        </authorList>
    </citation>
    <scope>NUCLEOTIDE SEQUENCE [LARGE SCALE GENOMIC DNA]</scope>
    <source>
        <strain evidence="5">cv. AL8/78</strain>
    </source>
</reference>
<comment type="subcellular location">
    <subcellularLocation>
        <location evidence="1">Nucleus</location>
    </subcellularLocation>
</comment>
<evidence type="ECO:0000313" key="6">
    <source>
        <dbReference type="Proteomes" id="UP000015105"/>
    </source>
</evidence>
<dbReference type="GO" id="GO:0006357">
    <property type="term" value="P:regulation of transcription by RNA polymerase II"/>
    <property type="evidence" value="ECO:0007669"/>
    <property type="project" value="InterPro"/>
</dbReference>
<dbReference type="EnsemblPlants" id="AET6Gv20090700.1">
    <property type="protein sequence ID" value="AET6Gv20090700.1"/>
    <property type="gene ID" value="AET6Gv20090700"/>
</dbReference>
<dbReference type="Gramene" id="AET6Gv20090700.1">
    <property type="protein sequence ID" value="AET6Gv20090700.1"/>
    <property type="gene ID" value="AET6Gv20090700"/>
</dbReference>
<evidence type="ECO:0000256" key="4">
    <source>
        <dbReference type="ARBA" id="ARBA00023242"/>
    </source>
</evidence>
<evidence type="ECO:0000313" key="5">
    <source>
        <dbReference type="EnsemblPlants" id="AET6Gv20090700.1"/>
    </source>
</evidence>
<evidence type="ECO:0000256" key="1">
    <source>
        <dbReference type="ARBA" id="ARBA00004123"/>
    </source>
</evidence>
<reference evidence="6" key="1">
    <citation type="journal article" date="2014" name="Science">
        <title>Ancient hybridizations among the ancestral genomes of bread wheat.</title>
        <authorList>
            <consortium name="International Wheat Genome Sequencing Consortium,"/>
            <person name="Marcussen T."/>
            <person name="Sandve S.R."/>
            <person name="Heier L."/>
            <person name="Spannagl M."/>
            <person name="Pfeifer M."/>
            <person name="Jakobsen K.S."/>
            <person name="Wulff B.B."/>
            <person name="Steuernagel B."/>
            <person name="Mayer K.F."/>
            <person name="Olsen O.A."/>
        </authorList>
    </citation>
    <scope>NUCLEOTIDE SEQUENCE [LARGE SCALE GENOMIC DNA]</scope>
    <source>
        <strain evidence="6">cv. AL8/78</strain>
    </source>
</reference>
<keyword evidence="4" id="KW-0539">Nucleus</keyword>
<dbReference type="InterPro" id="IPR009332">
    <property type="entry name" value="Med22"/>
</dbReference>
<evidence type="ECO:0000256" key="2">
    <source>
        <dbReference type="ARBA" id="ARBA00023015"/>
    </source>
</evidence>